<dbReference type="EMBL" id="CP050485">
    <property type="protein sequence ID" value="QOG28614.1"/>
    <property type="molecule type" value="Genomic_DNA"/>
</dbReference>
<gene>
    <name evidence="2" type="ORF">EGM181_15760</name>
</gene>
<evidence type="ECO:0000313" key="2">
    <source>
        <dbReference type="EMBL" id="QOG28614.1"/>
    </source>
</evidence>
<proteinExistence type="predicted"/>
<keyword evidence="1" id="KW-1133">Transmembrane helix</keyword>
<keyword evidence="1" id="KW-0812">Transmembrane</keyword>
<feature type="transmembrane region" description="Helical" evidence="1">
    <location>
        <begin position="33"/>
        <end position="50"/>
    </location>
</feature>
<keyword evidence="1" id="KW-0472">Membrane</keyword>
<accession>A0AAE7MS47</accession>
<organism evidence="2 3">
    <name type="scientific">Enterococcus gallinarum</name>
    <dbReference type="NCBI Taxonomy" id="1353"/>
    <lineage>
        <taxon>Bacteria</taxon>
        <taxon>Bacillati</taxon>
        <taxon>Bacillota</taxon>
        <taxon>Bacilli</taxon>
        <taxon>Lactobacillales</taxon>
        <taxon>Enterococcaceae</taxon>
        <taxon>Enterococcus</taxon>
    </lineage>
</organism>
<evidence type="ECO:0000313" key="3">
    <source>
        <dbReference type="Proteomes" id="UP000516696"/>
    </source>
</evidence>
<dbReference type="Proteomes" id="UP000516696">
    <property type="component" value="Chromosome"/>
</dbReference>
<name>A0AAE7MS47_ENTGA</name>
<evidence type="ECO:0008006" key="4">
    <source>
        <dbReference type="Google" id="ProtNLM"/>
    </source>
</evidence>
<protein>
    <recommendedName>
        <fullName evidence="4">5-bromo-4-chloroindolyl phosphate hydrolysis protein</fullName>
    </recommendedName>
</protein>
<sequence length="211" mass="23972">MIAALFNTSLCLLFRKLLWYTFFIRNRLESGSFMVYIAVLGGLLLIAGVLQGKNHWKNNKIYKENIRKYQKKHELTDSELNLLKETLGEAKALILRWEAANKGSKELASVEAKEGGLKSAKEIFQELMAHPQKMHQLNAFLYIKLPEIVEASERVKQIRETSLSTKQIEASVKSMVQTIEVISASITDDYEAIIQEDSEEIALAKKIIGDK</sequence>
<dbReference type="RefSeq" id="WP_113849143.1">
    <property type="nucleotide sequence ID" value="NZ_CP050485.1"/>
</dbReference>
<reference evidence="2 3" key="1">
    <citation type="submission" date="2020-03" db="EMBL/GenBank/DDBJ databases">
        <title>Characterization of ganglioside-mimicking enterococci.</title>
        <authorList>
            <person name="Patry R.T."/>
            <person name="Nothaft H."/>
            <person name="Bridger R."/>
            <person name="Shajahan A."/>
            <person name="Huynh S."/>
            <person name="Sanchez S."/>
            <person name="Azadi P."/>
            <person name="Cooper K."/>
            <person name="Miller W.G."/>
            <person name="Parker C.T."/>
            <person name="Wells L."/>
            <person name="Szymanski C.M."/>
        </authorList>
    </citation>
    <scope>NUCLEOTIDE SEQUENCE [LARGE SCALE GENOMIC DNA]</scope>
    <source>
        <strain evidence="2 3">EGM181</strain>
    </source>
</reference>
<dbReference type="Pfam" id="PF10112">
    <property type="entry name" value="Halogen_Hydrol"/>
    <property type="match status" value="1"/>
</dbReference>
<dbReference type="AlphaFoldDB" id="A0AAE7MS47"/>
<dbReference type="InterPro" id="IPR018770">
    <property type="entry name" value="ChloroindolylP_hydrolase"/>
</dbReference>
<evidence type="ECO:0000256" key="1">
    <source>
        <dbReference type="SAM" id="Phobius"/>
    </source>
</evidence>